<accession>A0A418AG20</accession>
<protein>
    <submittedName>
        <fullName evidence="1">Uncharacterized protein</fullName>
    </submittedName>
</protein>
<evidence type="ECO:0000313" key="1">
    <source>
        <dbReference type="EMBL" id="RHY17891.1"/>
    </source>
</evidence>
<evidence type="ECO:0000313" key="2">
    <source>
        <dbReference type="Proteomes" id="UP000285060"/>
    </source>
</evidence>
<proteinExistence type="predicted"/>
<name>A0A418AG20_9STRA</name>
<feature type="non-terminal residue" evidence="1">
    <location>
        <position position="197"/>
    </location>
</feature>
<dbReference type="Proteomes" id="UP000285060">
    <property type="component" value="Unassembled WGS sequence"/>
</dbReference>
<gene>
    <name evidence="1" type="ORF">DYB32_010457</name>
</gene>
<keyword evidence="2" id="KW-1185">Reference proteome</keyword>
<comment type="caution">
    <text evidence="1">The sequence shown here is derived from an EMBL/GenBank/DDBJ whole genome shotgun (WGS) entry which is preliminary data.</text>
</comment>
<organism evidence="1 2">
    <name type="scientific">Aphanomyces invadans</name>
    <dbReference type="NCBI Taxonomy" id="157072"/>
    <lineage>
        <taxon>Eukaryota</taxon>
        <taxon>Sar</taxon>
        <taxon>Stramenopiles</taxon>
        <taxon>Oomycota</taxon>
        <taxon>Saprolegniomycetes</taxon>
        <taxon>Saprolegniales</taxon>
        <taxon>Verrucalvaceae</taxon>
        <taxon>Aphanomyces</taxon>
    </lineage>
</organism>
<dbReference type="EMBL" id="QUSY01003343">
    <property type="protein sequence ID" value="RHY17891.1"/>
    <property type="molecule type" value="Genomic_DNA"/>
</dbReference>
<reference evidence="1 2" key="1">
    <citation type="submission" date="2018-08" db="EMBL/GenBank/DDBJ databases">
        <title>Aphanomyces genome sequencing and annotation.</title>
        <authorList>
            <person name="Minardi D."/>
            <person name="Oidtmann B."/>
            <person name="Van Der Giezen M."/>
            <person name="Studholme D.J."/>
        </authorList>
    </citation>
    <scope>NUCLEOTIDE SEQUENCE [LARGE SCALE GENOMIC DNA]</scope>
    <source>
        <strain evidence="1 2">NJM0002</strain>
    </source>
</reference>
<sequence>MAQPAFLEDLLRIQVAQALLNNPHVVLVAGRTALLLLVEVMCTQMFRSIHKVAVLHTGAPSLRSSISHHCRQEVDIFSHNNLPFKRSSLHDPMGASLPKVHRSTTDHQDKSPVARLLRQVAMADLRHSHRVVFRHLLQVPNKEATPHRHLRKHFLPKEGHHLQVRPKPISFCSNVPVLGFAQPPNAPFPGSSNLNQG</sequence>
<dbReference type="AlphaFoldDB" id="A0A418AG20"/>